<dbReference type="SUPFAM" id="SSF55681">
    <property type="entry name" value="Class II aaRS and biotin synthetases"/>
    <property type="match status" value="1"/>
</dbReference>
<evidence type="ECO:0000313" key="3">
    <source>
        <dbReference type="Proteomes" id="UP000523139"/>
    </source>
</evidence>
<evidence type="ECO:0000313" key="2">
    <source>
        <dbReference type="EMBL" id="NLS08614.1"/>
    </source>
</evidence>
<keyword evidence="3" id="KW-1185">Reference proteome</keyword>
<dbReference type="EMBL" id="JABAHY010000001">
    <property type="protein sequence ID" value="NLS08614.1"/>
    <property type="molecule type" value="Genomic_DNA"/>
</dbReference>
<keyword evidence="2" id="KW-0436">Ligase</keyword>
<dbReference type="Pfam" id="PF21948">
    <property type="entry name" value="LplA-B_cat"/>
    <property type="match status" value="1"/>
</dbReference>
<organism evidence="2 3">
    <name type="scientific">Nesterenkonia sedimenti</name>
    <dbReference type="NCBI Taxonomy" id="1463632"/>
    <lineage>
        <taxon>Bacteria</taxon>
        <taxon>Bacillati</taxon>
        <taxon>Actinomycetota</taxon>
        <taxon>Actinomycetes</taxon>
        <taxon>Micrococcales</taxon>
        <taxon>Micrococcaceae</taxon>
        <taxon>Nesterenkonia</taxon>
    </lineage>
</organism>
<dbReference type="InterPro" id="IPR004143">
    <property type="entry name" value="BPL_LPL_catalytic"/>
</dbReference>
<feature type="domain" description="BPL/LPL catalytic" evidence="1">
    <location>
        <begin position="43"/>
        <end position="245"/>
    </location>
</feature>
<dbReference type="RefSeq" id="WP_168886108.1">
    <property type="nucleotide sequence ID" value="NZ_JABAHY010000001.1"/>
</dbReference>
<protein>
    <submittedName>
        <fullName evidence="2">Lipoate--protein ligase family protein</fullName>
    </submittedName>
</protein>
<dbReference type="Gene3D" id="3.30.930.10">
    <property type="entry name" value="Bira Bifunctional Protein, Domain 2"/>
    <property type="match status" value="1"/>
</dbReference>
<gene>
    <name evidence="2" type="ORF">HGQ17_01045</name>
</gene>
<dbReference type="AlphaFoldDB" id="A0A7X8THD9"/>
<dbReference type="PROSITE" id="PS51733">
    <property type="entry name" value="BPL_LPL_CATALYTIC"/>
    <property type="match status" value="1"/>
</dbReference>
<name>A0A7X8THD9_9MICC</name>
<sequence>MSSAGELRVYRQRESLGAAGDLHYGLQLLEGTRRYAVDPNDPEATAATLRIYRPQPTLAFGQRDSRLPGFGAAQEAAHRQGYEPLVRRAGGRAAAYDLGSLVVDHIEPDPDPIRESQTRFSAFAELFAEALMSLGIQAQVGPIPGEYCYGEHSVHGIHPEQPDRRIKLIGTAQRQIATGWLFSSSIIVEQGPSIRRVLTDAYAAMELEWDPLTAGAVTDLYPQVTVCDVENAILGTYAQYWELQNA</sequence>
<dbReference type="GO" id="GO:0016874">
    <property type="term" value="F:ligase activity"/>
    <property type="evidence" value="ECO:0007669"/>
    <property type="project" value="UniProtKB-KW"/>
</dbReference>
<evidence type="ECO:0000259" key="1">
    <source>
        <dbReference type="PROSITE" id="PS51733"/>
    </source>
</evidence>
<reference evidence="2 3" key="1">
    <citation type="submission" date="2020-04" db="EMBL/GenBank/DDBJ databases">
        <title>Nesterenkonia sp. nov., isolated from marine sediment.</title>
        <authorList>
            <person name="Zhang G."/>
        </authorList>
    </citation>
    <scope>NUCLEOTIDE SEQUENCE [LARGE SCALE GENOMIC DNA]</scope>
    <source>
        <strain evidence="2 3">MY13</strain>
    </source>
</reference>
<proteinExistence type="predicted"/>
<dbReference type="InterPro" id="IPR045864">
    <property type="entry name" value="aa-tRNA-synth_II/BPL/LPL"/>
</dbReference>
<accession>A0A7X8THD9</accession>
<comment type="caution">
    <text evidence="2">The sequence shown here is derived from an EMBL/GenBank/DDBJ whole genome shotgun (WGS) entry which is preliminary data.</text>
</comment>
<dbReference type="Proteomes" id="UP000523139">
    <property type="component" value="Unassembled WGS sequence"/>
</dbReference>